<name>A0A699YMM9_HAELA</name>
<reference evidence="1 2" key="1">
    <citation type="submission" date="2020-02" db="EMBL/GenBank/DDBJ databases">
        <title>Draft genome sequence of Haematococcus lacustris strain NIES-144.</title>
        <authorList>
            <person name="Morimoto D."/>
            <person name="Nakagawa S."/>
            <person name="Yoshida T."/>
            <person name="Sawayama S."/>
        </authorList>
    </citation>
    <scope>NUCLEOTIDE SEQUENCE [LARGE SCALE GENOMIC DNA]</scope>
    <source>
        <strain evidence="1 2">NIES-144</strain>
    </source>
</reference>
<proteinExistence type="predicted"/>
<comment type="caution">
    <text evidence="1">The sequence shown here is derived from an EMBL/GenBank/DDBJ whole genome shotgun (WGS) entry which is preliminary data.</text>
</comment>
<dbReference type="EMBL" id="BLLF01000346">
    <property type="protein sequence ID" value="GFH10771.1"/>
    <property type="molecule type" value="Genomic_DNA"/>
</dbReference>
<evidence type="ECO:0000313" key="2">
    <source>
        <dbReference type="Proteomes" id="UP000485058"/>
    </source>
</evidence>
<gene>
    <name evidence="1" type="ORF">HaLaN_06145</name>
</gene>
<sequence>MSSNVPRRGPLPKKGISPEDALPQVLASMQLNPNLTLMHLLSATAPFARCLRHAVHEAQMSLLPDVPGISSECEQEVHTFFVHQASSAAHDPPL</sequence>
<accession>A0A699YMM9</accession>
<keyword evidence="2" id="KW-1185">Reference proteome</keyword>
<dbReference type="AlphaFoldDB" id="A0A699YMM9"/>
<evidence type="ECO:0000313" key="1">
    <source>
        <dbReference type="EMBL" id="GFH10771.1"/>
    </source>
</evidence>
<dbReference type="Proteomes" id="UP000485058">
    <property type="component" value="Unassembled WGS sequence"/>
</dbReference>
<organism evidence="1 2">
    <name type="scientific">Haematococcus lacustris</name>
    <name type="common">Green alga</name>
    <name type="synonym">Haematococcus pluvialis</name>
    <dbReference type="NCBI Taxonomy" id="44745"/>
    <lineage>
        <taxon>Eukaryota</taxon>
        <taxon>Viridiplantae</taxon>
        <taxon>Chlorophyta</taxon>
        <taxon>core chlorophytes</taxon>
        <taxon>Chlorophyceae</taxon>
        <taxon>CS clade</taxon>
        <taxon>Chlamydomonadales</taxon>
        <taxon>Haematococcaceae</taxon>
        <taxon>Haematococcus</taxon>
    </lineage>
</organism>
<feature type="non-terminal residue" evidence="1">
    <location>
        <position position="94"/>
    </location>
</feature>
<feature type="non-terminal residue" evidence="1">
    <location>
        <position position="1"/>
    </location>
</feature>
<protein>
    <submittedName>
        <fullName evidence="1">Uncharacterized protein</fullName>
    </submittedName>
</protein>